<dbReference type="GO" id="GO:0000160">
    <property type="term" value="P:phosphorelay signal transduction system"/>
    <property type="evidence" value="ECO:0007669"/>
    <property type="project" value="UniProtKB-KW"/>
</dbReference>
<evidence type="ECO:0000256" key="3">
    <source>
        <dbReference type="ARBA" id="ARBA00022679"/>
    </source>
</evidence>
<feature type="transmembrane region" description="Helical" evidence="8">
    <location>
        <begin position="143"/>
        <end position="162"/>
    </location>
</feature>
<comment type="catalytic activity">
    <reaction evidence="1">
        <text>ATP + protein L-histidine = ADP + protein N-phospho-L-histidine.</text>
        <dbReference type="EC" id="2.7.13.3"/>
    </reaction>
</comment>
<dbReference type="InterPro" id="IPR005467">
    <property type="entry name" value="His_kinase_dom"/>
</dbReference>
<keyword evidence="5 10" id="KW-0418">Kinase</keyword>
<dbReference type="SMART" id="SM00387">
    <property type="entry name" value="HATPase_c"/>
    <property type="match status" value="1"/>
</dbReference>
<dbReference type="Pfam" id="PF02518">
    <property type="entry name" value="HATPase_c"/>
    <property type="match status" value="1"/>
</dbReference>
<dbReference type="InterPro" id="IPR004358">
    <property type="entry name" value="Sig_transdc_His_kin-like_C"/>
</dbReference>
<evidence type="ECO:0000256" key="8">
    <source>
        <dbReference type="SAM" id="Phobius"/>
    </source>
</evidence>
<evidence type="ECO:0000256" key="7">
    <source>
        <dbReference type="ARBA" id="ARBA00023012"/>
    </source>
</evidence>
<dbReference type="InterPro" id="IPR003594">
    <property type="entry name" value="HATPase_dom"/>
</dbReference>
<reference evidence="10 11" key="1">
    <citation type="submission" date="2019-03" db="EMBL/GenBank/DDBJ databases">
        <title>Bacillus niacini sp. nov. a Nicotinate-Metabolizing Mesophile Isolated from Soil.</title>
        <authorList>
            <person name="Zhang G."/>
        </authorList>
    </citation>
    <scope>NUCLEOTIDE SEQUENCE [LARGE SCALE GENOMIC DNA]</scope>
    <source>
        <strain evidence="10 11">WN066</strain>
    </source>
</reference>
<comment type="caution">
    <text evidence="10">The sequence shown here is derived from an EMBL/GenBank/DDBJ whole genome shotgun (WGS) entry which is preliminary data.</text>
</comment>
<evidence type="ECO:0000256" key="4">
    <source>
        <dbReference type="ARBA" id="ARBA00022741"/>
    </source>
</evidence>
<keyword evidence="3" id="KW-0808">Transferase</keyword>
<feature type="domain" description="Histidine kinase" evidence="9">
    <location>
        <begin position="307"/>
        <end position="414"/>
    </location>
</feature>
<dbReference type="EMBL" id="SMYO01000008">
    <property type="protein sequence ID" value="TDK59941.1"/>
    <property type="molecule type" value="Genomic_DNA"/>
</dbReference>
<name>A0A4R5VNR6_9BACI</name>
<dbReference type="PRINTS" id="PR00344">
    <property type="entry name" value="BCTRLSENSOR"/>
</dbReference>
<evidence type="ECO:0000313" key="10">
    <source>
        <dbReference type="EMBL" id="TDK59941.1"/>
    </source>
</evidence>
<keyword evidence="7" id="KW-0902">Two-component regulatory system</keyword>
<keyword evidence="6" id="KW-0067">ATP-binding</keyword>
<evidence type="ECO:0000256" key="1">
    <source>
        <dbReference type="ARBA" id="ARBA00000085"/>
    </source>
</evidence>
<accession>A0A4R5VNR6</accession>
<evidence type="ECO:0000259" key="9">
    <source>
        <dbReference type="PROSITE" id="PS50109"/>
    </source>
</evidence>
<dbReference type="GO" id="GO:0004673">
    <property type="term" value="F:protein histidine kinase activity"/>
    <property type="evidence" value="ECO:0007669"/>
    <property type="project" value="UniProtKB-EC"/>
</dbReference>
<dbReference type="Proteomes" id="UP000295132">
    <property type="component" value="Unassembled WGS sequence"/>
</dbReference>
<dbReference type="CDD" id="cd00075">
    <property type="entry name" value="HATPase"/>
    <property type="match status" value="1"/>
</dbReference>
<feature type="transmembrane region" description="Helical" evidence="8">
    <location>
        <begin position="82"/>
        <end position="100"/>
    </location>
</feature>
<evidence type="ECO:0000313" key="11">
    <source>
        <dbReference type="Proteomes" id="UP000295132"/>
    </source>
</evidence>
<dbReference type="AlphaFoldDB" id="A0A4R5VNR6"/>
<evidence type="ECO:0000256" key="5">
    <source>
        <dbReference type="ARBA" id="ARBA00022777"/>
    </source>
</evidence>
<dbReference type="EC" id="2.7.13.3" evidence="2"/>
<keyword evidence="4" id="KW-0547">Nucleotide-binding</keyword>
<dbReference type="Gene3D" id="3.30.565.10">
    <property type="entry name" value="Histidine kinase-like ATPase, C-terminal domain"/>
    <property type="match status" value="1"/>
</dbReference>
<sequence>MRDKILAYLFMIIAVPIAGEIKFYPLTGADLRISMSTPVFFFILLWSRKIHPVAAGFLTGSAVVCFRVILDKLQVGSFDFPDHFPVFFYYMVFAAFFHVFKVKKLYHRPLLIGLVGMVLEIMGNFSEMTIRHYTTDMKMTTSGFLIIVGVAIIRSFFVLGFFNTILVRETRLAEEQQRKRTEEVLLLVSNLYVEMFQLEKSAKNAEQLTSACYTIYRDLKTLNNQNEAQAMLKIAGELHEIKKDNQRIYAGLSKLMAKEKLDDFMNIREIISVVTISNKNYGELLGKSIDFQVNITGVHSEYRTFILLSLINNLVANAVEAIRQEGQIVLTVERVLDFVKICIKDNGNGISEKNKMYIFEPGFTTKFDQAGIASNGIGLSYTRNVIENLNGTINLVESEKEKGTTFEIQLPVINLINKTR</sequence>
<dbReference type="PANTHER" id="PTHR43065:SF46">
    <property type="entry name" value="C4-DICARBOXYLATE TRANSPORT SENSOR PROTEIN DCTB"/>
    <property type="match status" value="1"/>
</dbReference>
<feature type="transmembrane region" description="Helical" evidence="8">
    <location>
        <begin position="105"/>
        <end position="123"/>
    </location>
</feature>
<dbReference type="PROSITE" id="PS50109">
    <property type="entry name" value="HIS_KIN"/>
    <property type="match status" value="1"/>
</dbReference>
<feature type="transmembrane region" description="Helical" evidence="8">
    <location>
        <begin position="53"/>
        <end position="70"/>
    </location>
</feature>
<organism evidence="10 11">
    <name type="scientific">Bacillus salipaludis</name>
    <dbReference type="NCBI Taxonomy" id="2547811"/>
    <lineage>
        <taxon>Bacteria</taxon>
        <taxon>Bacillati</taxon>
        <taxon>Bacillota</taxon>
        <taxon>Bacilli</taxon>
        <taxon>Bacillales</taxon>
        <taxon>Bacillaceae</taxon>
        <taxon>Bacillus</taxon>
    </lineage>
</organism>
<gene>
    <name evidence="10" type="ORF">E2K98_17205</name>
</gene>
<dbReference type="PANTHER" id="PTHR43065">
    <property type="entry name" value="SENSOR HISTIDINE KINASE"/>
    <property type="match status" value="1"/>
</dbReference>
<feature type="transmembrane region" description="Helical" evidence="8">
    <location>
        <begin position="29"/>
        <end position="46"/>
    </location>
</feature>
<dbReference type="GO" id="GO:0005524">
    <property type="term" value="F:ATP binding"/>
    <property type="evidence" value="ECO:0007669"/>
    <property type="project" value="UniProtKB-KW"/>
</dbReference>
<keyword evidence="8" id="KW-0472">Membrane</keyword>
<proteinExistence type="predicted"/>
<keyword evidence="8" id="KW-1133">Transmembrane helix</keyword>
<evidence type="ECO:0000256" key="6">
    <source>
        <dbReference type="ARBA" id="ARBA00022840"/>
    </source>
</evidence>
<keyword evidence="8" id="KW-0812">Transmembrane</keyword>
<evidence type="ECO:0000256" key="2">
    <source>
        <dbReference type="ARBA" id="ARBA00012438"/>
    </source>
</evidence>
<protein>
    <recommendedName>
        <fullName evidence="2">histidine kinase</fullName>
        <ecNumber evidence="2">2.7.13.3</ecNumber>
    </recommendedName>
</protein>
<dbReference type="InterPro" id="IPR036890">
    <property type="entry name" value="HATPase_C_sf"/>
</dbReference>
<dbReference type="SUPFAM" id="SSF55874">
    <property type="entry name" value="ATPase domain of HSP90 chaperone/DNA topoisomerase II/histidine kinase"/>
    <property type="match status" value="1"/>
</dbReference>